<feature type="domain" description="Putative glycogen debranching enzyme N-terminal" evidence="2">
    <location>
        <begin position="19"/>
        <end position="206"/>
    </location>
</feature>
<sequence length="699" mass="78387">MRMKHTPLDLTGSLRAKSSSLFAVSGANGDIDNRANNAYGIYFHDTRFLERWTLRLDGQPLSALLSTVDGSRVVCELTNPDIQLRSGDVLYQHRIGVRRELSLGVEAVETVEVSNFHLHPLVATLDFDFAASFENMFVIRGDRAGKRGKLHPPTWQGQSLRFEYDGADGSRRTTVLRFSPPPTSHQDGSVSFRLNLRRNQRVSIRVSAHFREEAEGDLERTPQLASADLLRGVSVQTDNALFDRTLQQSFDDLRMLVTREHGDVYFAAGVPWFVALFGRDSLITSLQMLAFDPTIAATTLDLLAKYQGTRIDDYRDEQPGKIMHELRLGEMPNLGEVPQTPYYGTVDATPLFVVLMAEYVRWTGDLALWRRLRPNVERALEWIDTYGDSDGDGFVDYETHSTKGGRNQGWKDSSNGIVNSDGSPAEPPIGLVEVQGYVYRAKLDAAWLMRCDGDHHLAAELDKQAQALQRRFREVFWMRERRYLALGLQKGGRLIESINSNPGQALWSGIASMAHARAVTSILMADPMFTGWGIRTLADTEAAYNPIDYQVGSVWPHDNALIAAGFKRYGRDREALRVFSSMFDSAARFPDFRLPEVFAGFSRERYPVPVQYPVACSPQAWSAATLPYLLVTVLGLNADATHGVLEVNRPHLPEWLGEVTLAGLCVGETRLSLSFRRTEEATLVALHDRRGTVDLRITY</sequence>
<dbReference type="Proteomes" id="UP000612893">
    <property type="component" value="Unassembled WGS sequence"/>
</dbReference>
<organism evidence="3 4">
    <name type="scientific">Candidatus Nephthysia bennettiae</name>
    <dbReference type="NCBI Taxonomy" id="3127016"/>
    <lineage>
        <taxon>Bacteria</taxon>
        <taxon>Bacillati</taxon>
        <taxon>Candidatus Dormiibacterota</taxon>
        <taxon>Candidatus Dormibacteria</taxon>
        <taxon>Candidatus Dormibacterales</taxon>
        <taxon>Candidatus Dormibacteraceae</taxon>
        <taxon>Candidatus Nephthysia</taxon>
    </lineage>
</organism>
<dbReference type="Gene3D" id="1.50.10.10">
    <property type="match status" value="1"/>
</dbReference>
<dbReference type="InterPro" id="IPR008928">
    <property type="entry name" value="6-hairpin_glycosidase_sf"/>
</dbReference>
<reference evidence="3" key="1">
    <citation type="submission" date="2020-10" db="EMBL/GenBank/DDBJ databases">
        <title>Ca. Dormibacterota MAGs.</title>
        <authorList>
            <person name="Montgomery K."/>
        </authorList>
    </citation>
    <scope>NUCLEOTIDE SEQUENCE [LARGE SCALE GENOMIC DNA]</scope>
    <source>
        <strain evidence="3">SC8812_S17_10</strain>
    </source>
</reference>
<dbReference type="Pfam" id="PF06202">
    <property type="entry name" value="GDE_C"/>
    <property type="match status" value="1"/>
</dbReference>
<accession>A0A934JZX8</accession>
<dbReference type="EMBL" id="JAEKNR010000136">
    <property type="protein sequence ID" value="MBJ7598991.1"/>
    <property type="molecule type" value="Genomic_DNA"/>
</dbReference>
<comment type="caution">
    <text evidence="3">The sequence shown here is derived from an EMBL/GenBank/DDBJ whole genome shotgun (WGS) entry which is preliminary data.</text>
</comment>
<dbReference type="AlphaFoldDB" id="A0A934JZX8"/>
<gene>
    <name evidence="3" type="ORF">JF922_13025</name>
</gene>
<dbReference type="InterPro" id="IPR032856">
    <property type="entry name" value="GDE_N_bis"/>
</dbReference>
<dbReference type="InterPro" id="IPR012341">
    <property type="entry name" value="6hp_glycosidase-like_sf"/>
</dbReference>
<evidence type="ECO:0000313" key="3">
    <source>
        <dbReference type="EMBL" id="MBJ7598991.1"/>
    </source>
</evidence>
<dbReference type="Pfam" id="PF14742">
    <property type="entry name" value="GDE_N_bis"/>
    <property type="match status" value="1"/>
</dbReference>
<keyword evidence="4" id="KW-1185">Reference proteome</keyword>
<name>A0A934JZX8_9BACT</name>
<dbReference type="SUPFAM" id="SSF48208">
    <property type="entry name" value="Six-hairpin glycosidases"/>
    <property type="match status" value="1"/>
</dbReference>
<protein>
    <submittedName>
        <fullName evidence="3">Amylo-alpha-1,6-glucosidase</fullName>
    </submittedName>
</protein>
<evidence type="ECO:0000259" key="2">
    <source>
        <dbReference type="Pfam" id="PF14742"/>
    </source>
</evidence>
<evidence type="ECO:0000313" key="4">
    <source>
        <dbReference type="Proteomes" id="UP000612893"/>
    </source>
</evidence>
<dbReference type="InterPro" id="IPR032790">
    <property type="entry name" value="GDE_C"/>
</dbReference>
<evidence type="ECO:0000259" key="1">
    <source>
        <dbReference type="Pfam" id="PF06202"/>
    </source>
</evidence>
<proteinExistence type="predicted"/>
<feature type="domain" description="Glycogen debranching enzyme C-terminal" evidence="1">
    <location>
        <begin position="260"/>
        <end position="626"/>
    </location>
</feature>